<keyword evidence="1" id="KW-1185">Reference proteome</keyword>
<feature type="non-terminal residue" evidence="2">
    <location>
        <position position="1"/>
    </location>
</feature>
<evidence type="ECO:0000313" key="1">
    <source>
        <dbReference type="Proteomes" id="UP001652624"/>
    </source>
</evidence>
<dbReference type="RefSeq" id="XP_060049364.1">
    <property type="nucleotide sequence ID" value="XM_060193381.1"/>
</dbReference>
<dbReference type="GeneID" id="132539232"/>
<gene>
    <name evidence="2" type="primary">LOC132539232</name>
</gene>
<evidence type="ECO:0000313" key="2">
    <source>
        <dbReference type="RefSeq" id="XP_060049364.1"/>
    </source>
</evidence>
<accession>A0ABM3XKL0</accession>
<organism evidence="1 2">
    <name type="scientific">Erinaceus europaeus</name>
    <name type="common">Western European hedgehog</name>
    <dbReference type="NCBI Taxonomy" id="9365"/>
    <lineage>
        <taxon>Eukaryota</taxon>
        <taxon>Metazoa</taxon>
        <taxon>Chordata</taxon>
        <taxon>Craniata</taxon>
        <taxon>Vertebrata</taxon>
        <taxon>Euteleostomi</taxon>
        <taxon>Mammalia</taxon>
        <taxon>Eutheria</taxon>
        <taxon>Laurasiatheria</taxon>
        <taxon>Eulipotyphla</taxon>
        <taxon>Erinaceidae</taxon>
        <taxon>Erinaceinae</taxon>
        <taxon>Erinaceus</taxon>
    </lineage>
</organism>
<reference evidence="2" key="1">
    <citation type="submission" date="2025-08" db="UniProtKB">
        <authorList>
            <consortium name="RefSeq"/>
        </authorList>
    </citation>
    <scope>IDENTIFICATION</scope>
</reference>
<name>A0ABM3XKL0_ERIEU</name>
<sequence length="76" mass="8644">HEYDFIYCASECGIGTQIISEHLYCFASRKSVCISPVSTEDEMKLNSSPFMADFTTTPEELELLSYSQNDTLFMVK</sequence>
<proteinExistence type="predicted"/>
<dbReference type="Proteomes" id="UP001652624">
    <property type="component" value="Chromosome 7"/>
</dbReference>
<protein>
    <submittedName>
        <fullName evidence="2">Oocyte-secreted protein 2-like</fullName>
    </submittedName>
</protein>